<feature type="region of interest" description="Disordered" evidence="1">
    <location>
        <begin position="264"/>
        <end position="292"/>
    </location>
</feature>
<evidence type="ECO:0000313" key="3">
    <source>
        <dbReference type="Proteomes" id="UP000219799"/>
    </source>
</evidence>
<feature type="compositionally biased region" description="Basic and acidic residues" evidence="1">
    <location>
        <begin position="33"/>
        <end position="104"/>
    </location>
</feature>
<feature type="region of interest" description="Disordered" evidence="1">
    <location>
        <begin position="330"/>
        <end position="375"/>
    </location>
</feature>
<dbReference type="AlphaFoldDB" id="A0A1C3KF69"/>
<evidence type="ECO:0000256" key="1">
    <source>
        <dbReference type="SAM" id="MobiDB-lite"/>
    </source>
</evidence>
<dbReference type="EMBL" id="LT594501">
    <property type="protein sequence ID" value="SBT72297.1"/>
    <property type="molecule type" value="Genomic_DNA"/>
</dbReference>
<feature type="compositionally biased region" description="Polar residues" evidence="1">
    <location>
        <begin position="13"/>
        <end position="30"/>
    </location>
</feature>
<feature type="compositionally biased region" description="Basic and acidic residues" evidence="1">
    <location>
        <begin position="1"/>
        <end position="12"/>
    </location>
</feature>
<dbReference type="VEuPathDB" id="PlasmoDB:PmUG01_13037200"/>
<proteinExistence type="predicted"/>
<organism evidence="2 3">
    <name type="scientific">Plasmodium malariae</name>
    <dbReference type="NCBI Taxonomy" id="5858"/>
    <lineage>
        <taxon>Eukaryota</taxon>
        <taxon>Sar</taxon>
        <taxon>Alveolata</taxon>
        <taxon>Apicomplexa</taxon>
        <taxon>Aconoidasida</taxon>
        <taxon>Haemosporida</taxon>
        <taxon>Plasmodiidae</taxon>
        <taxon>Plasmodium</taxon>
        <taxon>Plasmodium (Plasmodium)</taxon>
    </lineage>
</organism>
<feature type="region of interest" description="Disordered" evidence="1">
    <location>
        <begin position="149"/>
        <end position="251"/>
    </location>
</feature>
<accession>A0A1C3KF69</accession>
<dbReference type="Proteomes" id="UP000219799">
    <property type="component" value="Chromosome 13"/>
</dbReference>
<feature type="compositionally biased region" description="Basic and acidic residues" evidence="1">
    <location>
        <begin position="337"/>
        <end position="364"/>
    </location>
</feature>
<feature type="compositionally biased region" description="Basic and acidic residues" evidence="1">
    <location>
        <begin position="149"/>
        <end position="163"/>
    </location>
</feature>
<feature type="region of interest" description="Disordered" evidence="1">
    <location>
        <begin position="1"/>
        <end position="104"/>
    </location>
</feature>
<feature type="compositionally biased region" description="Polar residues" evidence="1">
    <location>
        <begin position="272"/>
        <end position="287"/>
    </location>
</feature>
<protein>
    <submittedName>
        <fullName evidence="2">Uncharacterized protein</fullName>
    </submittedName>
</protein>
<name>A0A1C3KF69_PLAMA</name>
<evidence type="ECO:0000313" key="2">
    <source>
        <dbReference type="EMBL" id="SBT72297.1"/>
    </source>
</evidence>
<gene>
    <name evidence="2" type="primary">PmlGA01_130030600</name>
    <name evidence="2" type="ORF">PMLGA01_130030600</name>
</gene>
<sequence length="528" mass="60061">MKTEKGQKEEKTNSGNIGTILIQVTGSNNVEMEPQKRKGFDMKSNEMKSSEMKSSEMKSSEMKSSEMKSSEMKSSEMKISEMKISEMKSNEMKSSEMKSSKMKSAEDMYIDAVDGEGFKGTLERAAKTLKGKEDEQEHEYCILNRKREDKQRKKDNTCDRDGTTDDIVNVSGHGSGISTGSVHLNGLPNDGLPNDGLPNDGLPNDGLPNDGLPNDGLPNDGLPNDGLPNDGLPNDGLPNDGLPNDGLPNDGLLKNVEFHKIYESDDNHVSRKNSTVNVDNKSSQGKTMKTKKKNSNIILNTSVLQSYIHKSYDKVSTALIKTSKSFLGKNSNTCNDSSDRSIDRSIDRSKDKSNDRYCDRRKSSYSEGEDERNERKDKYYCNDTDNIKLEVLKNYKNELNSSSADNFSAKNFFEKNSKIINRILEEDNHNMKEYKEHIMEKYKKLSENNNISKFYKDLKQLLDERTLLINFIFYYKDMNINYKKDLYKYQTSYDILASENEQIKQNNITLKKHIDFLSANENTQDDCK</sequence>
<reference evidence="2 3" key="1">
    <citation type="submission" date="2016-06" db="EMBL/GenBank/DDBJ databases">
        <authorList>
            <consortium name="Pathogen Informatics"/>
        </authorList>
    </citation>
    <scope>NUCLEOTIDE SEQUENCE [LARGE SCALE GENOMIC DNA]</scope>
    <source>
        <strain evidence="2">PmlGA01</strain>
    </source>
</reference>